<dbReference type="InterPro" id="IPR036942">
    <property type="entry name" value="Beta-barrel_TonB_sf"/>
</dbReference>
<dbReference type="AlphaFoldDB" id="A0A6C0GHS1"/>
<feature type="signal peptide" evidence="8">
    <location>
        <begin position="1"/>
        <end position="30"/>
    </location>
</feature>
<dbReference type="InterPro" id="IPR012910">
    <property type="entry name" value="Plug_dom"/>
</dbReference>
<evidence type="ECO:0000259" key="9">
    <source>
        <dbReference type="Pfam" id="PF07715"/>
    </source>
</evidence>
<keyword evidence="4 7" id="KW-0812">Transmembrane</keyword>
<dbReference type="Proteomes" id="UP000480178">
    <property type="component" value="Chromosome"/>
</dbReference>
<dbReference type="InterPro" id="IPR023997">
    <property type="entry name" value="TonB-dep_OMP_SusC/RagA_CS"/>
</dbReference>
<dbReference type="NCBIfam" id="TIGR04057">
    <property type="entry name" value="SusC_RagA_signa"/>
    <property type="match status" value="1"/>
</dbReference>
<feature type="domain" description="TonB-dependent receptor plug" evidence="9">
    <location>
        <begin position="129"/>
        <end position="252"/>
    </location>
</feature>
<dbReference type="EMBL" id="CP048222">
    <property type="protein sequence ID" value="QHT67548.1"/>
    <property type="molecule type" value="Genomic_DNA"/>
</dbReference>
<dbReference type="KEGG" id="rhoz:GXP67_13385"/>
<evidence type="ECO:0000256" key="7">
    <source>
        <dbReference type="PROSITE-ProRule" id="PRU01360"/>
    </source>
</evidence>
<dbReference type="SUPFAM" id="SSF49464">
    <property type="entry name" value="Carboxypeptidase regulatory domain-like"/>
    <property type="match status" value="1"/>
</dbReference>
<dbReference type="Pfam" id="PF07715">
    <property type="entry name" value="Plug"/>
    <property type="match status" value="1"/>
</dbReference>
<evidence type="ECO:0000313" key="10">
    <source>
        <dbReference type="EMBL" id="QHT67548.1"/>
    </source>
</evidence>
<dbReference type="Gene3D" id="2.40.170.20">
    <property type="entry name" value="TonB-dependent receptor, beta-barrel domain"/>
    <property type="match status" value="1"/>
</dbReference>
<evidence type="ECO:0000256" key="4">
    <source>
        <dbReference type="ARBA" id="ARBA00022692"/>
    </source>
</evidence>
<gene>
    <name evidence="10" type="ORF">GXP67_13385</name>
</gene>
<feature type="chain" id="PRO_5025532644" evidence="8">
    <location>
        <begin position="31"/>
        <end position="1109"/>
    </location>
</feature>
<evidence type="ECO:0000256" key="8">
    <source>
        <dbReference type="SAM" id="SignalP"/>
    </source>
</evidence>
<dbReference type="Gene3D" id="2.170.130.10">
    <property type="entry name" value="TonB-dependent receptor, plug domain"/>
    <property type="match status" value="1"/>
</dbReference>
<evidence type="ECO:0000256" key="2">
    <source>
        <dbReference type="ARBA" id="ARBA00022448"/>
    </source>
</evidence>
<dbReference type="Gene3D" id="2.60.40.1120">
    <property type="entry name" value="Carboxypeptidase-like, regulatory domain"/>
    <property type="match status" value="1"/>
</dbReference>
<dbReference type="SUPFAM" id="SSF56935">
    <property type="entry name" value="Porins"/>
    <property type="match status" value="1"/>
</dbReference>
<dbReference type="NCBIfam" id="TIGR04056">
    <property type="entry name" value="OMP_RagA_SusC"/>
    <property type="match status" value="1"/>
</dbReference>
<evidence type="ECO:0000256" key="6">
    <source>
        <dbReference type="ARBA" id="ARBA00023237"/>
    </source>
</evidence>
<evidence type="ECO:0000256" key="5">
    <source>
        <dbReference type="ARBA" id="ARBA00023136"/>
    </source>
</evidence>
<dbReference type="RefSeq" id="WP_162443577.1">
    <property type="nucleotide sequence ID" value="NZ_CP048222.1"/>
</dbReference>
<keyword evidence="6 7" id="KW-0998">Cell outer membrane</keyword>
<dbReference type="InterPro" id="IPR008969">
    <property type="entry name" value="CarboxyPept-like_regulatory"/>
</dbReference>
<keyword evidence="11" id="KW-1185">Reference proteome</keyword>
<evidence type="ECO:0000256" key="3">
    <source>
        <dbReference type="ARBA" id="ARBA00022452"/>
    </source>
</evidence>
<dbReference type="PROSITE" id="PS52016">
    <property type="entry name" value="TONB_DEPENDENT_REC_3"/>
    <property type="match status" value="1"/>
</dbReference>
<sequence>MNVKNYQKKSLLRYLGSLFIAVLLTSTVWAGQADLTVTGRVTSEDGSEALPGVNVLLKGTNSGTITGINGEYSIVVPDREAVLIFSYVGYNSTEEVVNGRTVINVSLSPSVGNLNEVVVTALGIQREQKSLGYSVGKVEGASITKVAQENVLNGMAAKIPGVTINQTSGVGSSISVVIRGAKSLSSDNQPLFVIDGVPVANGLNNFRVMGDRNEVDYGNAITDLNPDDIESVSVLKGPSAAALYGSRAGNGVILITMKKGKRGQPLGITFSTSNVFEKPVEYLDFHYNYANGERNNTFDEGSAYWAGPQLNAGNMEPQWNSPLDANGNKIPTELRSYKDNMKNFLQTGITSTNNIALTGSTEKATFRLSLNNMINKGLIPNSDLYRNAISTATTYDITKNIRLNANLNFARSNSNSRPSTGNRGANPVEAVYFWPQVNVNDLKDYWVPGGEQIQQRTPHPSFDNPYFLAHALTNGFVRDRVYGNLKLDWNFTPELSAFARVSHDFYIENRETKIPQSYSRVRGGGYHLQDVSRNETNADFLLTYKKTISSIDLSVSGGGNYMKQNYRDMYTGSLNSNQVLIVPGLYRLSNIPADKLTTGNFTNEKAIYSLYGMTSIGFKDMLYLDLTARNDWSSTLPPANRSYFYPSASLSWLANYTFGLPQAISLLKFRAGWAQVGNDTQPYQLQNTLQTGAWGNLITTGVPASLLNAQLKPEIATSQEIGMDLNLFNNRVRFEGTYYYMTNKNQILSISSPSSSGYTSRMVNAGLLASRGWELSLGGTPIRNSNGWNLELNVNFTRNRTTVEELADGLEFVTLWDDNGGGSFTRVGEEIGNLYSRGYATVKDPNSPYYRWPILDQNGEWIAVNDRDAREKVGNFNPDFLMGMQATLSYKRFTLSASFDWRAGGEFQSYTYRYGESDWKSQRQIDNLIAGGLYSEQELIALLKSDPDKYIIPQNGNFPRVGGYTQETGGFQVDDGYDGAFIPGVVEVADGVYEEHLGGANTNIYPISNMYPWSFNKQITFDASFIKLREISLSYDIPRFLGLRNANISVFSRNIMLWTAAKIGIDPERAFQVTGGAQGNTVNGFRQGIELQNVMPWTIPFGFKLNLSF</sequence>
<comment type="similarity">
    <text evidence="7">Belongs to the TonB-dependent receptor family.</text>
</comment>
<comment type="subcellular location">
    <subcellularLocation>
        <location evidence="1 7">Cell outer membrane</location>
        <topology evidence="1 7">Multi-pass membrane protein</topology>
    </subcellularLocation>
</comment>
<organism evidence="10 11">
    <name type="scientific">Rhodocytophaga rosea</name>
    <dbReference type="NCBI Taxonomy" id="2704465"/>
    <lineage>
        <taxon>Bacteria</taxon>
        <taxon>Pseudomonadati</taxon>
        <taxon>Bacteroidota</taxon>
        <taxon>Cytophagia</taxon>
        <taxon>Cytophagales</taxon>
        <taxon>Rhodocytophagaceae</taxon>
        <taxon>Rhodocytophaga</taxon>
    </lineage>
</organism>
<keyword evidence="5 7" id="KW-0472">Membrane</keyword>
<keyword evidence="8" id="KW-0732">Signal</keyword>
<dbReference type="Pfam" id="PF13715">
    <property type="entry name" value="CarbopepD_reg_2"/>
    <property type="match status" value="1"/>
</dbReference>
<evidence type="ECO:0000256" key="1">
    <source>
        <dbReference type="ARBA" id="ARBA00004571"/>
    </source>
</evidence>
<protein>
    <submittedName>
        <fullName evidence="10">SusC/RagA family TonB-linked outer membrane protein</fullName>
    </submittedName>
</protein>
<proteinExistence type="inferred from homology"/>
<reference evidence="10 11" key="1">
    <citation type="submission" date="2020-01" db="EMBL/GenBank/DDBJ databases">
        <authorList>
            <person name="Kim M.K."/>
        </authorList>
    </citation>
    <scope>NUCLEOTIDE SEQUENCE [LARGE SCALE GENOMIC DNA]</scope>
    <source>
        <strain evidence="10 11">172606-1</strain>
    </source>
</reference>
<evidence type="ECO:0000313" key="11">
    <source>
        <dbReference type="Proteomes" id="UP000480178"/>
    </source>
</evidence>
<accession>A0A6C0GHS1</accession>
<dbReference type="InterPro" id="IPR037066">
    <property type="entry name" value="Plug_dom_sf"/>
</dbReference>
<name>A0A6C0GHS1_9BACT</name>
<dbReference type="InterPro" id="IPR039426">
    <property type="entry name" value="TonB-dep_rcpt-like"/>
</dbReference>
<keyword evidence="3 7" id="KW-1134">Transmembrane beta strand</keyword>
<dbReference type="GO" id="GO:0009279">
    <property type="term" value="C:cell outer membrane"/>
    <property type="evidence" value="ECO:0007669"/>
    <property type="project" value="UniProtKB-SubCell"/>
</dbReference>
<dbReference type="InterPro" id="IPR023996">
    <property type="entry name" value="TonB-dep_OMP_SusC/RagA"/>
</dbReference>
<keyword evidence="2 7" id="KW-0813">Transport</keyword>